<dbReference type="InterPro" id="IPR020471">
    <property type="entry name" value="AKR"/>
</dbReference>
<evidence type="ECO:0000259" key="7">
    <source>
        <dbReference type="Pfam" id="PF00248"/>
    </source>
</evidence>
<sequence>MHFAPKVTLNNGVLIDTLGYGVYKVPAQDCADLVATALDAGYRSVDTAALYGNEEGVGQAVRAAVAAGTPREDLFVTSKVWNDRHGYESTLAAFDESMERLRLDYLDLFLIHWPCPDQGLFIPTYKALETLYAQGRVRAIGVSNFEPEHLHQLLDACDVVPAVNQIELHPWLQQRQLRALHAELGIATQAWSPLARGGLLDDPGLALMSATHERSVAQIVLRWHIQSGHLAIPKASSAARISENLRVFDFALSTAEMDTIAAMDRGQRAGSNPNQVN</sequence>
<dbReference type="FunFam" id="3.20.20.100:FF:000015">
    <property type="entry name" value="Oxidoreductase, aldo/keto reductase family"/>
    <property type="match status" value="1"/>
</dbReference>
<dbReference type="PROSITE" id="PS00062">
    <property type="entry name" value="ALDOKETO_REDUCTASE_2"/>
    <property type="match status" value="1"/>
</dbReference>
<evidence type="ECO:0000256" key="2">
    <source>
        <dbReference type="ARBA" id="ARBA00022857"/>
    </source>
</evidence>
<dbReference type="OrthoDB" id="9804790at2"/>
<evidence type="ECO:0000256" key="3">
    <source>
        <dbReference type="ARBA" id="ARBA00023002"/>
    </source>
</evidence>
<evidence type="ECO:0000256" key="4">
    <source>
        <dbReference type="PIRSR" id="PIRSR000097-1"/>
    </source>
</evidence>
<keyword evidence="9" id="KW-1185">Reference proteome</keyword>
<comment type="similarity">
    <text evidence="1">Belongs to the aldo/keto reductase family.</text>
</comment>
<dbReference type="KEGG" id="aaq:AOC05_07420"/>
<dbReference type="PRINTS" id="PR00069">
    <property type="entry name" value="ALDKETRDTASE"/>
</dbReference>
<feature type="active site" description="Proton donor" evidence="4">
    <location>
        <position position="51"/>
    </location>
</feature>
<proteinExistence type="inferred from homology"/>
<dbReference type="InterPro" id="IPR036812">
    <property type="entry name" value="NAD(P)_OxRdtase_dom_sf"/>
</dbReference>
<keyword evidence="2" id="KW-0521">NADP</keyword>
<evidence type="ECO:0000256" key="5">
    <source>
        <dbReference type="PIRSR" id="PIRSR000097-2"/>
    </source>
</evidence>
<evidence type="ECO:0000313" key="9">
    <source>
        <dbReference type="Proteomes" id="UP000062833"/>
    </source>
</evidence>
<reference evidence="9" key="1">
    <citation type="submission" date="2015-09" db="EMBL/GenBank/DDBJ databases">
        <title>Complete genome of Arthrobacter alpinus strain R3.8.</title>
        <authorList>
            <person name="See-Too W.S."/>
            <person name="Chan K.G."/>
        </authorList>
    </citation>
    <scope>NUCLEOTIDE SEQUENCE [LARGE SCALE GENOMIC DNA]</scope>
    <source>
        <strain evidence="9">R3.8</strain>
    </source>
</reference>
<dbReference type="PROSITE" id="PS00798">
    <property type="entry name" value="ALDOKETO_REDUCTASE_1"/>
    <property type="match status" value="1"/>
</dbReference>
<dbReference type="GO" id="GO:0016616">
    <property type="term" value="F:oxidoreductase activity, acting on the CH-OH group of donors, NAD or NADP as acceptor"/>
    <property type="evidence" value="ECO:0007669"/>
    <property type="project" value="UniProtKB-ARBA"/>
</dbReference>
<dbReference type="InterPro" id="IPR018170">
    <property type="entry name" value="Aldo/ket_reductase_CS"/>
</dbReference>
<gene>
    <name evidence="8" type="ORF">AOC05_07420</name>
</gene>
<dbReference type="SUPFAM" id="SSF51430">
    <property type="entry name" value="NAD(P)-linked oxidoreductase"/>
    <property type="match status" value="1"/>
</dbReference>
<dbReference type="PANTHER" id="PTHR43827:SF3">
    <property type="entry name" value="NADP-DEPENDENT OXIDOREDUCTASE DOMAIN-CONTAINING PROTEIN"/>
    <property type="match status" value="1"/>
</dbReference>
<name>A0A0M4QFF0_9MICC</name>
<dbReference type="PATRIC" id="fig|656366.3.peg.1589"/>
<dbReference type="Gene3D" id="3.20.20.100">
    <property type="entry name" value="NADP-dependent oxidoreductase domain"/>
    <property type="match status" value="1"/>
</dbReference>
<dbReference type="Proteomes" id="UP000062833">
    <property type="component" value="Chromosome"/>
</dbReference>
<dbReference type="EMBL" id="CP012677">
    <property type="protein sequence ID" value="ALE92204.1"/>
    <property type="molecule type" value="Genomic_DNA"/>
</dbReference>
<protein>
    <submittedName>
        <fullName evidence="8">Oxidoreductase</fullName>
    </submittedName>
</protein>
<dbReference type="RefSeq" id="WP_062006688.1">
    <property type="nucleotide sequence ID" value="NZ_CP012677.1"/>
</dbReference>
<organism evidence="8 9">
    <name type="scientific">Arthrobacter alpinus</name>
    <dbReference type="NCBI Taxonomy" id="656366"/>
    <lineage>
        <taxon>Bacteria</taxon>
        <taxon>Bacillati</taxon>
        <taxon>Actinomycetota</taxon>
        <taxon>Actinomycetes</taxon>
        <taxon>Micrococcales</taxon>
        <taxon>Micrococcaceae</taxon>
        <taxon>Arthrobacter</taxon>
    </lineage>
</organism>
<dbReference type="PIRSF" id="PIRSF000097">
    <property type="entry name" value="AKR"/>
    <property type="match status" value="1"/>
</dbReference>
<feature type="domain" description="NADP-dependent oxidoreductase" evidence="7">
    <location>
        <begin position="24"/>
        <end position="263"/>
    </location>
</feature>
<dbReference type="Pfam" id="PF00248">
    <property type="entry name" value="Aldo_ket_red"/>
    <property type="match status" value="1"/>
</dbReference>
<evidence type="ECO:0000313" key="8">
    <source>
        <dbReference type="EMBL" id="ALE92204.1"/>
    </source>
</evidence>
<keyword evidence="3" id="KW-0560">Oxidoreductase</keyword>
<evidence type="ECO:0000256" key="1">
    <source>
        <dbReference type="ARBA" id="ARBA00007905"/>
    </source>
</evidence>
<feature type="site" description="Lowers pKa of active site Tyr" evidence="6">
    <location>
        <position position="79"/>
    </location>
</feature>
<dbReference type="AlphaFoldDB" id="A0A0M4QFF0"/>
<accession>A0A0M4QFF0</accession>
<feature type="binding site" evidence="5">
    <location>
        <position position="112"/>
    </location>
    <ligand>
        <name>substrate</name>
    </ligand>
</feature>
<dbReference type="InterPro" id="IPR023210">
    <property type="entry name" value="NADP_OxRdtase_dom"/>
</dbReference>
<dbReference type="PANTHER" id="PTHR43827">
    <property type="entry name" value="2,5-DIKETO-D-GLUCONIC ACID REDUCTASE"/>
    <property type="match status" value="1"/>
</dbReference>
<evidence type="ECO:0000256" key="6">
    <source>
        <dbReference type="PIRSR" id="PIRSR000097-3"/>
    </source>
</evidence>